<feature type="transmembrane region" description="Helical" evidence="2">
    <location>
        <begin position="37"/>
        <end position="56"/>
    </location>
</feature>
<protein>
    <submittedName>
        <fullName evidence="4">Diguanylate cyclase</fullName>
    </submittedName>
</protein>
<evidence type="ECO:0000256" key="1">
    <source>
        <dbReference type="SAM" id="MobiDB-lite"/>
    </source>
</evidence>
<dbReference type="SUPFAM" id="SSF55073">
    <property type="entry name" value="Nucleotide cyclase"/>
    <property type="match status" value="1"/>
</dbReference>
<dbReference type="OrthoDB" id="5115878at2"/>
<dbReference type="Proteomes" id="UP000437709">
    <property type="component" value="Unassembled WGS sequence"/>
</dbReference>
<name>A0A6N7EM95_9MICO</name>
<dbReference type="InterPro" id="IPR000160">
    <property type="entry name" value="GGDEF_dom"/>
</dbReference>
<feature type="transmembrane region" description="Helical" evidence="2">
    <location>
        <begin position="152"/>
        <end position="174"/>
    </location>
</feature>
<comment type="caution">
    <text evidence="4">The sequence shown here is derived from an EMBL/GenBank/DDBJ whole genome shotgun (WGS) entry which is preliminary data.</text>
</comment>
<dbReference type="Pfam" id="PF00990">
    <property type="entry name" value="GGDEF"/>
    <property type="match status" value="1"/>
</dbReference>
<keyword evidence="2" id="KW-1133">Transmembrane helix</keyword>
<evidence type="ECO:0000313" key="4">
    <source>
        <dbReference type="EMBL" id="MPV37977.1"/>
    </source>
</evidence>
<feature type="transmembrane region" description="Helical" evidence="2">
    <location>
        <begin position="93"/>
        <end position="112"/>
    </location>
</feature>
<dbReference type="InterPro" id="IPR050706">
    <property type="entry name" value="Cyclic-di-GMP_PDE-like"/>
</dbReference>
<dbReference type="GO" id="GO:0071111">
    <property type="term" value="F:cyclic-guanylate-specific phosphodiesterase activity"/>
    <property type="evidence" value="ECO:0007669"/>
    <property type="project" value="InterPro"/>
</dbReference>
<dbReference type="RefSeq" id="WP_152193497.1">
    <property type="nucleotide sequence ID" value="NZ_VUKD01000001.1"/>
</dbReference>
<dbReference type="PANTHER" id="PTHR33121">
    <property type="entry name" value="CYCLIC DI-GMP PHOSPHODIESTERASE PDEF"/>
    <property type="match status" value="1"/>
</dbReference>
<dbReference type="EMBL" id="WHPC01000057">
    <property type="protein sequence ID" value="MPV37977.1"/>
    <property type="molecule type" value="Genomic_DNA"/>
</dbReference>
<sequence>MILDLTTVQAVAAVVVLTSSVVFLSEVWARDGDTVDRLWSMAFLAAVATGVAYLAATIDPALWWANAVGNGASVLTTFAMWSGVRAHLGRRPLVEVSLAAAVVALLATVVQGPDGGPWAGGIVVLLGTAAGGLLGGAALVRGGAVRLRAAVLLAVVLITAGVFYAVRAVVYLVAGPESAAFRLYLGTEVTTVVVVLLVNGAAFSMVVLRGRYARDRQDAARNFDPMTGARTGVSFQPRAHEQLRDAAASGRPVALVAIAPEGVGQIAVAFGREFADQALVTAGEITQMLLPPRALIGRDELDGQAFQVLLPGYSAADAQAWATQVRKELIDTPLDVPGSRLRLTASVGIATDRTDGYALEALCDSARRTSQAALGAGGNRVLVAGESDRTDRSPGADGPDVQS</sequence>
<feature type="transmembrane region" description="Helical" evidence="2">
    <location>
        <begin position="62"/>
        <end position="81"/>
    </location>
</feature>
<dbReference type="PROSITE" id="PS50887">
    <property type="entry name" value="GGDEF"/>
    <property type="match status" value="1"/>
</dbReference>
<feature type="transmembrane region" description="Helical" evidence="2">
    <location>
        <begin position="189"/>
        <end position="208"/>
    </location>
</feature>
<proteinExistence type="predicted"/>
<evidence type="ECO:0000259" key="3">
    <source>
        <dbReference type="PROSITE" id="PS50887"/>
    </source>
</evidence>
<accession>A0A6N7EM95</accession>
<organism evidence="4 5">
    <name type="scientific">Georgenia subflava</name>
    <dbReference type="NCBI Taxonomy" id="1622177"/>
    <lineage>
        <taxon>Bacteria</taxon>
        <taxon>Bacillati</taxon>
        <taxon>Actinomycetota</taxon>
        <taxon>Actinomycetes</taxon>
        <taxon>Micrococcales</taxon>
        <taxon>Bogoriellaceae</taxon>
        <taxon>Georgenia</taxon>
    </lineage>
</organism>
<dbReference type="PANTHER" id="PTHR33121:SF70">
    <property type="entry name" value="SIGNALING PROTEIN YKOW"/>
    <property type="match status" value="1"/>
</dbReference>
<feature type="domain" description="GGDEF" evidence="3">
    <location>
        <begin position="251"/>
        <end position="386"/>
    </location>
</feature>
<feature type="region of interest" description="Disordered" evidence="1">
    <location>
        <begin position="377"/>
        <end position="403"/>
    </location>
</feature>
<feature type="transmembrane region" description="Helical" evidence="2">
    <location>
        <begin position="118"/>
        <end position="140"/>
    </location>
</feature>
<gene>
    <name evidence="4" type="ORF">GB881_13135</name>
</gene>
<evidence type="ECO:0000313" key="5">
    <source>
        <dbReference type="Proteomes" id="UP000437709"/>
    </source>
</evidence>
<dbReference type="SMART" id="SM00267">
    <property type="entry name" value="GGDEF"/>
    <property type="match status" value="1"/>
</dbReference>
<keyword evidence="5" id="KW-1185">Reference proteome</keyword>
<keyword evidence="2" id="KW-0812">Transmembrane</keyword>
<dbReference type="InterPro" id="IPR029787">
    <property type="entry name" value="Nucleotide_cyclase"/>
</dbReference>
<evidence type="ECO:0000256" key="2">
    <source>
        <dbReference type="SAM" id="Phobius"/>
    </source>
</evidence>
<keyword evidence="2" id="KW-0472">Membrane</keyword>
<feature type="transmembrane region" description="Helical" evidence="2">
    <location>
        <begin position="6"/>
        <end position="25"/>
    </location>
</feature>
<dbReference type="InterPro" id="IPR043128">
    <property type="entry name" value="Rev_trsase/Diguanyl_cyclase"/>
</dbReference>
<dbReference type="Gene3D" id="3.30.70.270">
    <property type="match status" value="1"/>
</dbReference>
<reference evidence="4 5" key="1">
    <citation type="submission" date="2019-10" db="EMBL/GenBank/DDBJ databases">
        <title>Georgenia wutianyii sp. nov. and Georgenia yuyongxinii sp. nov. isolated from plateau pika (Ochotona curzoniae) in the Qinghai-Tibet plateau of China.</title>
        <authorList>
            <person name="Tian Z."/>
        </authorList>
    </citation>
    <scope>NUCLEOTIDE SEQUENCE [LARGE SCALE GENOMIC DNA]</scope>
    <source>
        <strain evidence="4 5">JCM 19765</strain>
    </source>
</reference>
<dbReference type="AlphaFoldDB" id="A0A6N7EM95"/>